<dbReference type="AlphaFoldDB" id="A0AAV6QEL7"/>
<feature type="region of interest" description="Disordered" evidence="1">
    <location>
        <begin position="1"/>
        <end position="48"/>
    </location>
</feature>
<dbReference type="GO" id="GO:0016740">
    <property type="term" value="F:transferase activity"/>
    <property type="evidence" value="ECO:0007669"/>
    <property type="project" value="UniProtKB-KW"/>
</dbReference>
<accession>A0AAV6QEL7</accession>
<gene>
    <name evidence="2" type="ORF">JOB18_020029</name>
</gene>
<dbReference type="Proteomes" id="UP000693946">
    <property type="component" value="Linkage Group LG5"/>
</dbReference>
<protein>
    <submittedName>
        <fullName evidence="2">Bifunctional UDP-N-acetylglucosamine transferase and deubiquitinase ALG13 isoform X2</fullName>
    </submittedName>
</protein>
<proteinExistence type="predicted"/>
<sequence>MSKDNSQVSSEGSEDNTLGDTLEDTQEDTPGDTQSTQGDEEAGETHSDYSFSHVRKFLADTKGEKGVNIEEFFPNLRLYSQSVRSLMKNKGDLAEDGRRWELQIPPPFDEKTSYETWKNEVEIWRLVTDLDIKKQALAVTLSLTGRAKASALEIAAGDLNSDTGMTALLTKLDSVYLKEEKDRQYEAYTEFDRITRGSGVSMVDHIIEFEHLYNKIRKLKMDLPDAMLAFKLLDTAGLDVKDKQLALTACPSVSFVNMKSALKRIFGDNITPPQEGGSAMQMSGDTSEATYYTRYTGKRESRSNWQQSQTVFPGTNPFDKHGRRTRCAVCQSKYHWAKDCPNKKEHVNLTKDEGLKHDIEECNITLFSNESLSETAIFMVEALGSAVIDTACTRTVCGEKWLDDHISELPQSKRLNMNNEYECTTFQIW</sequence>
<feature type="compositionally biased region" description="Polar residues" evidence="1">
    <location>
        <begin position="1"/>
        <end position="19"/>
    </location>
</feature>
<dbReference type="EMBL" id="JAGKHQ010000017">
    <property type="protein sequence ID" value="KAG7489765.1"/>
    <property type="molecule type" value="Genomic_DNA"/>
</dbReference>
<keyword evidence="2" id="KW-0808">Transferase</keyword>
<evidence type="ECO:0000313" key="3">
    <source>
        <dbReference type="Proteomes" id="UP000693946"/>
    </source>
</evidence>
<organism evidence="2 3">
    <name type="scientific">Solea senegalensis</name>
    <name type="common">Senegalese sole</name>
    <dbReference type="NCBI Taxonomy" id="28829"/>
    <lineage>
        <taxon>Eukaryota</taxon>
        <taxon>Metazoa</taxon>
        <taxon>Chordata</taxon>
        <taxon>Craniata</taxon>
        <taxon>Vertebrata</taxon>
        <taxon>Euteleostomi</taxon>
        <taxon>Actinopterygii</taxon>
        <taxon>Neopterygii</taxon>
        <taxon>Teleostei</taxon>
        <taxon>Neoteleostei</taxon>
        <taxon>Acanthomorphata</taxon>
        <taxon>Carangaria</taxon>
        <taxon>Pleuronectiformes</taxon>
        <taxon>Pleuronectoidei</taxon>
        <taxon>Soleidae</taxon>
        <taxon>Solea</taxon>
    </lineage>
</organism>
<comment type="caution">
    <text evidence="2">The sequence shown here is derived from an EMBL/GenBank/DDBJ whole genome shotgun (WGS) entry which is preliminary data.</text>
</comment>
<evidence type="ECO:0000313" key="2">
    <source>
        <dbReference type="EMBL" id="KAG7489765.1"/>
    </source>
</evidence>
<feature type="compositionally biased region" description="Acidic residues" evidence="1">
    <location>
        <begin position="21"/>
        <end position="30"/>
    </location>
</feature>
<keyword evidence="3" id="KW-1185">Reference proteome</keyword>
<evidence type="ECO:0000256" key="1">
    <source>
        <dbReference type="SAM" id="MobiDB-lite"/>
    </source>
</evidence>
<reference evidence="2 3" key="1">
    <citation type="journal article" date="2021" name="Sci. Rep.">
        <title>Chromosome anchoring in Senegalese sole (Solea senegalensis) reveals sex-associated markers and genome rearrangements in flatfish.</title>
        <authorList>
            <person name="Guerrero-Cozar I."/>
            <person name="Gomez-Garrido J."/>
            <person name="Berbel C."/>
            <person name="Martinez-Blanch J.F."/>
            <person name="Alioto T."/>
            <person name="Claros M.G."/>
            <person name="Gagnaire P.A."/>
            <person name="Manchado M."/>
        </authorList>
    </citation>
    <scope>NUCLEOTIDE SEQUENCE [LARGE SCALE GENOMIC DNA]</scope>
    <source>
        <strain evidence="2">Sse05_10M</strain>
    </source>
</reference>
<name>A0AAV6QEL7_SOLSE</name>